<evidence type="ECO:0000256" key="5">
    <source>
        <dbReference type="SAM" id="Phobius"/>
    </source>
</evidence>
<sequence>MKQVIYRNLTSKIFSLGLILLLTFSTSLTAQEGDPANGKSLFNTNCAACHKLDKPMTGPALRNVEARLAEEQGLDREWLKAWIRNSSGLIKSGDAYANKVYAEWGNVAMTAFPQLSDQDISDILAYTAEPKPEPVVMPTPEGQTKVEGGISNDLILGALVVLFGLLAMALVLVKRTLNRFAEAKGIEIPVEDQRKPLWKAFIENQFLVLVTAILFLLASGYFVYGYFMQVGVDQGYEPVQPIHYSHRIHAGDNGIDCKYCHSSARVSKHSGIPSLNVCMNCHKSISEVAPETLAEGKEYGVDYNAEIQKLYEAVGWDGTSYTGESKPVKWIRIHNLPDFAYFNHSQHVSVAGVECQTCHGPVEEMEIMYQHAPLTMGWCINCHRETNVKVKDNDYYTKIHEELSKKYGVDQLTAAQMGGLECGKCHY</sequence>
<evidence type="ECO:0000313" key="8">
    <source>
        <dbReference type="EMBL" id="MEF3078517.1"/>
    </source>
</evidence>
<dbReference type="EMBL" id="JAZHOU010000001">
    <property type="protein sequence ID" value="MEF3078517.1"/>
    <property type="molecule type" value="Genomic_DNA"/>
</dbReference>
<dbReference type="InterPro" id="IPR036280">
    <property type="entry name" value="Multihaem_cyt_sf"/>
</dbReference>
<dbReference type="SUPFAM" id="SSF46626">
    <property type="entry name" value="Cytochrome c"/>
    <property type="match status" value="1"/>
</dbReference>
<feature type="transmembrane region" description="Helical" evidence="5">
    <location>
        <begin position="154"/>
        <end position="173"/>
    </location>
</feature>
<protein>
    <submittedName>
        <fullName evidence="8">C-type cytochrome</fullName>
    </submittedName>
</protein>
<reference evidence="8 9" key="1">
    <citation type="submission" date="2024-02" db="EMBL/GenBank/DDBJ databases">
        <title>Winogradskyella poriferorum JCM 12885.</title>
        <authorList>
            <person name="Zhang D.-F."/>
            <person name="Fu Z.-Y."/>
        </authorList>
    </citation>
    <scope>NUCLEOTIDE SEQUENCE [LARGE SCALE GENOMIC DNA]</scope>
    <source>
        <strain evidence="8 9">JCM 12885</strain>
    </source>
</reference>
<dbReference type="CDD" id="cd08168">
    <property type="entry name" value="Cytochrom_C3"/>
    <property type="match status" value="1"/>
</dbReference>
<dbReference type="Gene3D" id="1.10.760.10">
    <property type="entry name" value="Cytochrome c-like domain"/>
    <property type="match status" value="1"/>
</dbReference>
<keyword evidence="2 4" id="KW-0479">Metal-binding</keyword>
<comment type="caution">
    <text evidence="8">The sequence shown here is derived from an EMBL/GenBank/DDBJ whole genome shotgun (WGS) entry which is preliminary data.</text>
</comment>
<dbReference type="PANTHER" id="PTHR39425">
    <property type="entry name" value="LIPOPROTEIN CYTOCHROME C"/>
    <property type="match status" value="1"/>
</dbReference>
<keyword evidence="5" id="KW-1133">Transmembrane helix</keyword>
<dbReference type="PROSITE" id="PS51007">
    <property type="entry name" value="CYTC"/>
    <property type="match status" value="1"/>
</dbReference>
<keyword evidence="5" id="KW-0812">Transmembrane</keyword>
<keyword evidence="6" id="KW-0732">Signal</keyword>
<keyword evidence="3 4" id="KW-0408">Iron</keyword>
<evidence type="ECO:0000256" key="3">
    <source>
        <dbReference type="ARBA" id="ARBA00023004"/>
    </source>
</evidence>
<name>A0ABU7W445_9FLAO</name>
<dbReference type="InterPro" id="IPR036909">
    <property type="entry name" value="Cyt_c-like_dom_sf"/>
</dbReference>
<dbReference type="InterPro" id="IPR009056">
    <property type="entry name" value="Cyt_c-like_dom"/>
</dbReference>
<evidence type="ECO:0000256" key="4">
    <source>
        <dbReference type="PROSITE-ProRule" id="PRU00433"/>
    </source>
</evidence>
<dbReference type="Proteomes" id="UP001356704">
    <property type="component" value="Unassembled WGS sequence"/>
</dbReference>
<dbReference type="SUPFAM" id="SSF48695">
    <property type="entry name" value="Multiheme cytochromes"/>
    <property type="match status" value="1"/>
</dbReference>
<keyword evidence="1 4" id="KW-0349">Heme</keyword>
<dbReference type="PANTHER" id="PTHR39425:SF1">
    <property type="entry name" value="CYTOCHROME C7-LIKE DOMAIN-CONTAINING PROTEIN"/>
    <property type="match status" value="1"/>
</dbReference>
<feature type="domain" description="Cytochrome c" evidence="7">
    <location>
        <begin position="33"/>
        <end position="131"/>
    </location>
</feature>
<dbReference type="RefSeq" id="WP_331809285.1">
    <property type="nucleotide sequence ID" value="NZ_JAZHOU010000001.1"/>
</dbReference>
<keyword evidence="5" id="KW-0472">Membrane</keyword>
<proteinExistence type="predicted"/>
<evidence type="ECO:0000259" key="7">
    <source>
        <dbReference type="PROSITE" id="PS51007"/>
    </source>
</evidence>
<feature type="signal peptide" evidence="6">
    <location>
        <begin position="1"/>
        <end position="30"/>
    </location>
</feature>
<keyword evidence="9" id="KW-1185">Reference proteome</keyword>
<evidence type="ECO:0000256" key="2">
    <source>
        <dbReference type="ARBA" id="ARBA00022723"/>
    </source>
</evidence>
<evidence type="ECO:0000313" key="9">
    <source>
        <dbReference type="Proteomes" id="UP001356704"/>
    </source>
</evidence>
<evidence type="ECO:0000256" key="1">
    <source>
        <dbReference type="ARBA" id="ARBA00022617"/>
    </source>
</evidence>
<feature type="transmembrane region" description="Helical" evidence="5">
    <location>
        <begin position="206"/>
        <end position="227"/>
    </location>
</feature>
<gene>
    <name evidence="8" type="ORF">V1468_05850</name>
</gene>
<organism evidence="8 9">
    <name type="scientific">Winogradskyella poriferorum</name>
    <dbReference type="NCBI Taxonomy" id="307627"/>
    <lineage>
        <taxon>Bacteria</taxon>
        <taxon>Pseudomonadati</taxon>
        <taxon>Bacteroidota</taxon>
        <taxon>Flavobacteriia</taxon>
        <taxon>Flavobacteriales</taxon>
        <taxon>Flavobacteriaceae</taxon>
        <taxon>Winogradskyella</taxon>
    </lineage>
</organism>
<feature type="chain" id="PRO_5047181340" evidence="6">
    <location>
        <begin position="31"/>
        <end position="427"/>
    </location>
</feature>
<evidence type="ECO:0000256" key="6">
    <source>
        <dbReference type="SAM" id="SignalP"/>
    </source>
</evidence>
<accession>A0ABU7W445</accession>
<dbReference type="Pfam" id="PF00034">
    <property type="entry name" value="Cytochrom_C"/>
    <property type="match status" value="1"/>
</dbReference>
<dbReference type="Gene3D" id="3.90.10.10">
    <property type="entry name" value="Cytochrome C3"/>
    <property type="match status" value="2"/>
</dbReference>